<comment type="pathway">
    <text evidence="1 4">Carotenoid biosynthesis.</text>
</comment>
<dbReference type="PANTHER" id="PTHR43734">
    <property type="entry name" value="PHYTOENE DESATURASE"/>
    <property type="match status" value="1"/>
</dbReference>
<keyword evidence="3 4" id="KW-0560">Oxidoreductase</keyword>
<protein>
    <submittedName>
        <fullName evidence="8">Phytoene desaturase</fullName>
    </submittedName>
</protein>
<evidence type="ECO:0000256" key="5">
    <source>
        <dbReference type="SAM" id="MobiDB-lite"/>
    </source>
</evidence>
<dbReference type="Proteomes" id="UP000652763">
    <property type="component" value="Unassembled WGS sequence"/>
</dbReference>
<dbReference type="EMBL" id="JACSQC010000005">
    <property type="protein sequence ID" value="MBD8044399.1"/>
    <property type="molecule type" value="Genomic_DNA"/>
</dbReference>
<evidence type="ECO:0000256" key="1">
    <source>
        <dbReference type="ARBA" id="ARBA00004829"/>
    </source>
</evidence>
<evidence type="ECO:0000259" key="7">
    <source>
        <dbReference type="Pfam" id="PF01593"/>
    </source>
</evidence>
<keyword evidence="2 4" id="KW-0125">Carotenoid biosynthesis</keyword>
<feature type="region of interest" description="Disordered" evidence="5">
    <location>
        <begin position="1"/>
        <end position="22"/>
    </location>
</feature>
<evidence type="ECO:0000256" key="2">
    <source>
        <dbReference type="ARBA" id="ARBA00022746"/>
    </source>
</evidence>
<dbReference type="RefSeq" id="WP_191747368.1">
    <property type="nucleotide sequence ID" value="NZ_JACSQC010000005.1"/>
</dbReference>
<dbReference type="InterPro" id="IPR036188">
    <property type="entry name" value="FAD/NAD-bd_sf"/>
</dbReference>
<feature type="domain" description="Amine oxidase" evidence="7">
    <location>
        <begin position="32"/>
        <end position="520"/>
    </location>
</feature>
<dbReference type="InterPro" id="IPR002937">
    <property type="entry name" value="Amino_oxidase"/>
</dbReference>
<dbReference type="SUPFAM" id="SSF51905">
    <property type="entry name" value="FAD/NAD(P)-binding domain"/>
    <property type="match status" value="1"/>
</dbReference>
<evidence type="ECO:0000313" key="8">
    <source>
        <dbReference type="EMBL" id="MBD8044399.1"/>
    </source>
</evidence>
<reference evidence="8 9" key="1">
    <citation type="submission" date="2020-08" db="EMBL/GenBank/DDBJ databases">
        <title>A Genomic Blueprint of the Chicken Gut Microbiome.</title>
        <authorList>
            <person name="Gilroy R."/>
            <person name="Ravi A."/>
            <person name="Getino M."/>
            <person name="Pursley I."/>
            <person name="Horton D.L."/>
            <person name="Alikhan N.-F."/>
            <person name="Baker D."/>
            <person name="Gharbi K."/>
            <person name="Hall N."/>
            <person name="Watson M."/>
            <person name="Adriaenssens E.M."/>
            <person name="Foster-Nyarko E."/>
            <person name="Jarju S."/>
            <person name="Secka A."/>
            <person name="Antonio M."/>
            <person name="Oren A."/>
            <person name="Chaudhuri R."/>
            <person name="La Ragione R.M."/>
            <person name="Hildebrand F."/>
            <person name="Pallen M.J."/>
        </authorList>
    </citation>
    <scope>NUCLEOTIDE SEQUENCE [LARGE SCALE GENOMIC DNA]</scope>
    <source>
        <strain evidence="8 9">Sa2BUA2</strain>
    </source>
</reference>
<keyword evidence="6" id="KW-0472">Membrane</keyword>
<evidence type="ECO:0000256" key="6">
    <source>
        <dbReference type="SAM" id="Phobius"/>
    </source>
</evidence>
<dbReference type="NCBIfam" id="TIGR02734">
    <property type="entry name" value="crtI_fam"/>
    <property type="match status" value="1"/>
</dbReference>
<evidence type="ECO:0000256" key="3">
    <source>
        <dbReference type="ARBA" id="ARBA00023002"/>
    </source>
</evidence>
<proteinExistence type="inferred from homology"/>
<keyword evidence="6" id="KW-0812">Transmembrane</keyword>
<dbReference type="InterPro" id="IPR014105">
    <property type="entry name" value="Carotenoid/retinoid_OxRdtase"/>
</dbReference>
<keyword evidence="9" id="KW-1185">Reference proteome</keyword>
<feature type="transmembrane region" description="Helical" evidence="6">
    <location>
        <begin position="24"/>
        <end position="42"/>
    </location>
</feature>
<feature type="compositionally biased region" description="Polar residues" evidence="5">
    <location>
        <begin position="1"/>
        <end position="13"/>
    </location>
</feature>
<name>A0ABR8YJK2_9MICC</name>
<evidence type="ECO:0000256" key="4">
    <source>
        <dbReference type="RuleBase" id="RU362075"/>
    </source>
</evidence>
<evidence type="ECO:0000313" key="9">
    <source>
        <dbReference type="Proteomes" id="UP000652763"/>
    </source>
</evidence>
<gene>
    <name evidence="8" type="primary">crtI</name>
    <name evidence="8" type="ORF">H9638_11345</name>
</gene>
<accession>A0ABR8YJK2</accession>
<comment type="caution">
    <text evidence="8">The sequence shown here is derived from an EMBL/GenBank/DDBJ whole genome shotgun (WGS) entry which is preliminary data.</text>
</comment>
<sequence length="553" mass="59132">MIRTATSRRSSPNRTRHRGAQPRTAVVIGAGITGIATAALLAREGLDVTVLEKNGSIGGRTGSWEADGFRFDTGPSWYLMPEVFDHFFRLLGTSAAEQLDLVQLDPGYRVYFEGDRNPVDIQATREKNLALFESLEPGAGAKLAAYLDSASEVYGLAKKRFLYSTFASFTPLLRRDVLARGPRLARLLLQPLSAFVAKRFTDPRLRQILGYPAVFLGSSPFITPSMYHLMSHLDLADGVLYPQGGFSRIITAMSGLAEAQGVKVLLNANATSIRTAPGPGKPRATGVQYTDASGSSVLLEADLVVSAADLHHTETAMLSAELQTYPEKYWERRVPGPGGILLHLGVKGELPQLLHHTLLFTQDWEANFEKIFGADTQVPDPASLYICKPSATDESAAPDGHENLFVLVPVPSDPALGTGGIDGSGDAGLEALADSVIEQIAAWADIPDLAERITVRRTVGPGDFTNDFNSWRGTLLGPAHVLKQSAFFRGSNASRKVDGLLYAGGSTLPGIGLPMCLISAELVLKRLRGETGTEALPEPVSGARTTAAVDGAA</sequence>
<dbReference type="Gene3D" id="3.50.50.60">
    <property type="entry name" value="FAD/NAD(P)-binding domain"/>
    <property type="match status" value="2"/>
</dbReference>
<comment type="similarity">
    <text evidence="4">Belongs to the carotenoid/retinoid oxidoreductase family.</text>
</comment>
<organism evidence="8 9">
    <name type="scientific">Arthrobacter pullicola</name>
    <dbReference type="NCBI Taxonomy" id="2762224"/>
    <lineage>
        <taxon>Bacteria</taxon>
        <taxon>Bacillati</taxon>
        <taxon>Actinomycetota</taxon>
        <taxon>Actinomycetes</taxon>
        <taxon>Micrococcales</taxon>
        <taxon>Micrococcaceae</taxon>
        <taxon>Arthrobacter</taxon>
    </lineage>
</organism>
<keyword evidence="6" id="KW-1133">Transmembrane helix</keyword>
<dbReference type="PANTHER" id="PTHR43734:SF1">
    <property type="entry name" value="PHYTOENE DESATURASE"/>
    <property type="match status" value="1"/>
</dbReference>
<dbReference type="Pfam" id="PF01593">
    <property type="entry name" value="Amino_oxidase"/>
    <property type="match status" value="1"/>
</dbReference>